<dbReference type="PATRIC" id="fig|883113.3.peg.759"/>
<dbReference type="Proteomes" id="UP000006190">
    <property type="component" value="Unassembled WGS sequence"/>
</dbReference>
<dbReference type="RefSeq" id="WP_006308788.1">
    <property type="nucleotide sequence ID" value="NZ_JH601133.1"/>
</dbReference>
<feature type="domain" description="Regulatory protein YycH-like" evidence="2">
    <location>
        <begin position="43"/>
        <end position="283"/>
    </location>
</feature>
<keyword evidence="4" id="KW-1185">Reference proteome</keyword>
<accession>H3NIS2</accession>
<gene>
    <name evidence="3" type="ORF">HMPREF9708_00761</name>
</gene>
<keyword evidence="1" id="KW-0812">Transmembrane</keyword>
<reference evidence="3 4" key="1">
    <citation type="submission" date="2012-01" db="EMBL/GenBank/DDBJ databases">
        <title>The Genome Sequence of Facklamia languida CCUG 37842.</title>
        <authorList>
            <consortium name="The Broad Institute Genome Sequencing Platform"/>
            <person name="Earl A."/>
            <person name="Ward D."/>
            <person name="Feldgarden M."/>
            <person name="Gevers D."/>
            <person name="Huys G."/>
            <person name="Young S.K."/>
            <person name="Zeng Q."/>
            <person name="Gargeya S."/>
            <person name="Fitzgerald M."/>
            <person name="Haas B."/>
            <person name="Abouelleil A."/>
            <person name="Alvarado L."/>
            <person name="Arachchi H.M."/>
            <person name="Berlin A."/>
            <person name="Chapman S.B."/>
            <person name="Gearin G."/>
            <person name="Goldberg J."/>
            <person name="Griggs A."/>
            <person name="Gujja S."/>
            <person name="Hansen M."/>
            <person name="Heiman D."/>
            <person name="Howarth C."/>
            <person name="Larimer J."/>
            <person name="Lui A."/>
            <person name="MacDonald P.J.P."/>
            <person name="McCowen C."/>
            <person name="Montmayeur A."/>
            <person name="Murphy C."/>
            <person name="Neiman D."/>
            <person name="Pearson M."/>
            <person name="Priest M."/>
            <person name="Roberts A."/>
            <person name="Saif S."/>
            <person name="Shea T."/>
            <person name="Sisk P."/>
            <person name="Stolte C."/>
            <person name="Sykes S."/>
            <person name="Wortman J."/>
            <person name="Nusbaum C."/>
            <person name="Birren B."/>
        </authorList>
    </citation>
    <scope>NUCLEOTIDE SEQUENCE [LARGE SCALE GENOMIC DNA]</scope>
    <source>
        <strain evidence="3 4">CCUG 37842</strain>
    </source>
</reference>
<evidence type="ECO:0000313" key="4">
    <source>
        <dbReference type="Proteomes" id="UP000006190"/>
    </source>
</evidence>
<evidence type="ECO:0000256" key="1">
    <source>
        <dbReference type="SAM" id="Phobius"/>
    </source>
</evidence>
<keyword evidence="1" id="KW-1133">Transmembrane helix</keyword>
<dbReference type="GO" id="GO:0016020">
    <property type="term" value="C:membrane"/>
    <property type="evidence" value="ECO:0007669"/>
    <property type="project" value="InterPro"/>
</dbReference>
<dbReference type="Pfam" id="PF09648">
    <property type="entry name" value="YycI"/>
    <property type="match status" value="1"/>
</dbReference>
<dbReference type="OrthoDB" id="2139096at2"/>
<comment type="caution">
    <text evidence="3">The sequence shown here is derived from an EMBL/GenBank/DDBJ whole genome shotgun (WGS) entry which is preliminary data.</text>
</comment>
<evidence type="ECO:0000259" key="2">
    <source>
        <dbReference type="Pfam" id="PF09648"/>
    </source>
</evidence>
<organism evidence="3 4">
    <name type="scientific">Facklamia languida CCUG 37842</name>
    <dbReference type="NCBI Taxonomy" id="883113"/>
    <lineage>
        <taxon>Bacteria</taxon>
        <taxon>Bacillati</taxon>
        <taxon>Bacillota</taxon>
        <taxon>Bacilli</taxon>
        <taxon>Lactobacillales</taxon>
        <taxon>Aerococcaceae</taxon>
        <taxon>Facklamia</taxon>
    </lineage>
</organism>
<dbReference type="InterPro" id="IPR018604">
    <property type="entry name" value="YycI-like"/>
</dbReference>
<keyword evidence="1" id="KW-0472">Membrane</keyword>
<dbReference type="Gene3D" id="2.40.128.690">
    <property type="entry name" value="YycH protein, domain 3-like"/>
    <property type="match status" value="1"/>
</dbReference>
<dbReference type="AlphaFoldDB" id="H3NIS2"/>
<dbReference type="STRING" id="883113.HMPREF9708_00761"/>
<evidence type="ECO:0000313" key="3">
    <source>
        <dbReference type="EMBL" id="EHR37200.1"/>
    </source>
</evidence>
<dbReference type="eggNOG" id="COG4853">
    <property type="taxonomic scope" value="Bacteria"/>
</dbReference>
<dbReference type="HOGENOM" id="CLU_978690_0_0_9"/>
<name>H3NIS2_9LACT</name>
<protein>
    <recommendedName>
        <fullName evidence="2">Regulatory protein YycH-like domain-containing protein</fullName>
    </recommendedName>
</protein>
<feature type="transmembrane region" description="Helical" evidence="1">
    <location>
        <begin position="6"/>
        <end position="25"/>
    </location>
</feature>
<sequence length="296" mass="33635">MDFKRIQVLLILFFVVFDLYLAFLLSERGSFSQTANNAATPVNAVQEMKNRGVTIAPYINLNQDQEDLWVLKNTPSGELRANRQQLINQQVSIDPEGILTSHFDQPVELDISLGREGKSSQLTQEDFKWMQENILSDPSLFIHGDLYTNAWYLPQDKIIICRMVTPELPETDGQSPKLTIADSTAEIRILLDDDYNMISYIQTYQAPMVALEKTGPLISSYQAIETIENRIDTTLPNDAKIFSLSLSYYQSVATSNFNIYSPAWEVIYYRQENGQAQSILVDALKGKVVESKNIMQ</sequence>
<dbReference type="EMBL" id="AGEG01000009">
    <property type="protein sequence ID" value="EHR37200.1"/>
    <property type="molecule type" value="Genomic_DNA"/>
</dbReference>
<proteinExistence type="predicted"/>